<evidence type="ECO:0000259" key="6">
    <source>
        <dbReference type="PROSITE" id="PS51352"/>
    </source>
</evidence>
<evidence type="ECO:0000256" key="5">
    <source>
        <dbReference type="ARBA" id="ARBA00023284"/>
    </source>
</evidence>
<dbReference type="Pfam" id="PF08534">
    <property type="entry name" value="Redoxin"/>
    <property type="match status" value="1"/>
</dbReference>
<dbReference type="Proteomes" id="UP000006764">
    <property type="component" value="Chromosome"/>
</dbReference>
<dbReference type="PANTHER" id="PTHR42852:SF6">
    <property type="entry name" value="THIOL:DISULFIDE INTERCHANGE PROTEIN DSBE"/>
    <property type="match status" value="1"/>
</dbReference>
<sequence length="177" mass="19875">MKKSLWALIPLVLFLALVVLLYNGLGRDTEELPSTLVGQPVPAFSLPSLIGEDRMLGPKLFEDRWSLLNIWATWCPTCYVEHPYLLQLARQGVAIVGVNYKDNDEKARTYLAELGNPYTEVIVDKRGTLGMDLGVYGAPETYLINPQGHIVLRHTGEVNERAWQQKFLPLIKGEGVQ</sequence>
<dbReference type="InterPro" id="IPR004799">
    <property type="entry name" value="Periplasmic_diS_OxRdtase_DsbE"/>
</dbReference>
<dbReference type="NCBIfam" id="TIGR00385">
    <property type="entry name" value="dsbE"/>
    <property type="match status" value="1"/>
</dbReference>
<keyword evidence="3" id="KW-0201">Cytochrome c-type biogenesis</keyword>
<dbReference type="STRING" id="391936.S7S_12300"/>
<name>A0A0B4XRI7_9GAMM</name>
<evidence type="ECO:0000313" key="8">
    <source>
        <dbReference type="Proteomes" id="UP000006764"/>
    </source>
</evidence>
<dbReference type="InterPro" id="IPR013766">
    <property type="entry name" value="Thioredoxin_domain"/>
</dbReference>
<dbReference type="SUPFAM" id="SSF52833">
    <property type="entry name" value="Thioredoxin-like"/>
    <property type="match status" value="1"/>
</dbReference>
<dbReference type="GO" id="GO:0005886">
    <property type="term" value="C:plasma membrane"/>
    <property type="evidence" value="ECO:0007669"/>
    <property type="project" value="UniProtKB-SubCell"/>
</dbReference>
<evidence type="ECO:0000313" key="7">
    <source>
        <dbReference type="EMBL" id="AJD48872.1"/>
    </source>
</evidence>
<reference evidence="7 8" key="1">
    <citation type="journal article" date="2012" name="J. Bacteriol.">
        <title>Genome sequence of an alkane-degrading bacterium, Alcanivorax pacificus type strain W11-5, isolated from deep sea sediment.</title>
        <authorList>
            <person name="Lai Q."/>
            <person name="Shao Z."/>
        </authorList>
    </citation>
    <scope>NUCLEOTIDE SEQUENCE [LARGE SCALE GENOMIC DNA]</scope>
    <source>
        <strain evidence="7 8">W11-5</strain>
    </source>
</reference>
<dbReference type="RefSeq" id="WP_008736668.1">
    <property type="nucleotide sequence ID" value="NZ_CP004387.1"/>
</dbReference>
<protein>
    <submittedName>
        <fullName evidence="7">Periplasmic protein thiol:disulfide oxidoreductase, DsbE subfamily</fullName>
    </submittedName>
</protein>
<accession>A0A0B4XRI7</accession>
<dbReference type="InterPro" id="IPR050553">
    <property type="entry name" value="Thioredoxin_ResA/DsbE_sf"/>
</dbReference>
<dbReference type="HOGENOM" id="CLU_042529_19_1_6"/>
<dbReference type="OrthoDB" id="9799347at2"/>
<dbReference type="CDD" id="cd03010">
    <property type="entry name" value="TlpA_like_DsbE"/>
    <property type="match status" value="1"/>
</dbReference>
<dbReference type="EMBL" id="CP004387">
    <property type="protein sequence ID" value="AJD48872.1"/>
    <property type="molecule type" value="Genomic_DNA"/>
</dbReference>
<dbReference type="InterPro" id="IPR036249">
    <property type="entry name" value="Thioredoxin-like_sf"/>
</dbReference>
<proteinExistence type="inferred from homology"/>
<gene>
    <name evidence="7" type="ORF">S7S_12300</name>
</gene>
<keyword evidence="4" id="KW-1015">Disulfide bond</keyword>
<dbReference type="GO" id="GO:0015036">
    <property type="term" value="F:disulfide oxidoreductase activity"/>
    <property type="evidence" value="ECO:0007669"/>
    <property type="project" value="InterPro"/>
</dbReference>
<dbReference type="GO" id="GO:0017004">
    <property type="term" value="P:cytochrome complex assembly"/>
    <property type="evidence" value="ECO:0007669"/>
    <property type="project" value="UniProtKB-KW"/>
</dbReference>
<dbReference type="PANTHER" id="PTHR42852">
    <property type="entry name" value="THIOL:DISULFIDE INTERCHANGE PROTEIN DSBE"/>
    <property type="match status" value="1"/>
</dbReference>
<dbReference type="KEGG" id="apac:S7S_12300"/>
<evidence type="ECO:0000256" key="2">
    <source>
        <dbReference type="ARBA" id="ARBA00007758"/>
    </source>
</evidence>
<evidence type="ECO:0000256" key="3">
    <source>
        <dbReference type="ARBA" id="ARBA00022748"/>
    </source>
</evidence>
<evidence type="ECO:0000256" key="4">
    <source>
        <dbReference type="ARBA" id="ARBA00023157"/>
    </source>
</evidence>
<dbReference type="InterPro" id="IPR013740">
    <property type="entry name" value="Redoxin"/>
</dbReference>
<evidence type="ECO:0000256" key="1">
    <source>
        <dbReference type="ARBA" id="ARBA00004383"/>
    </source>
</evidence>
<dbReference type="PROSITE" id="PS51352">
    <property type="entry name" value="THIOREDOXIN_2"/>
    <property type="match status" value="1"/>
</dbReference>
<dbReference type="InterPro" id="IPR017937">
    <property type="entry name" value="Thioredoxin_CS"/>
</dbReference>
<comment type="subcellular location">
    <subcellularLocation>
        <location evidence="1">Cell inner membrane</location>
        <topology evidence="1">Single-pass membrane protein</topology>
        <orientation evidence="1">Periplasmic side</orientation>
    </subcellularLocation>
</comment>
<comment type="similarity">
    <text evidence="2">Belongs to the thioredoxin family. DsbE subfamily.</text>
</comment>
<dbReference type="PROSITE" id="PS00194">
    <property type="entry name" value="THIOREDOXIN_1"/>
    <property type="match status" value="1"/>
</dbReference>
<dbReference type="AlphaFoldDB" id="A0A0B4XRI7"/>
<dbReference type="GO" id="GO:0030288">
    <property type="term" value="C:outer membrane-bounded periplasmic space"/>
    <property type="evidence" value="ECO:0007669"/>
    <property type="project" value="InterPro"/>
</dbReference>
<keyword evidence="5" id="KW-0676">Redox-active center</keyword>
<keyword evidence="8" id="KW-1185">Reference proteome</keyword>
<dbReference type="Gene3D" id="3.40.30.10">
    <property type="entry name" value="Glutaredoxin"/>
    <property type="match status" value="1"/>
</dbReference>
<feature type="domain" description="Thioredoxin" evidence="6">
    <location>
        <begin position="35"/>
        <end position="172"/>
    </location>
</feature>
<organism evidence="7 8">
    <name type="scientific">Isoalcanivorax pacificus W11-5</name>
    <dbReference type="NCBI Taxonomy" id="391936"/>
    <lineage>
        <taxon>Bacteria</taxon>
        <taxon>Pseudomonadati</taxon>
        <taxon>Pseudomonadota</taxon>
        <taxon>Gammaproteobacteria</taxon>
        <taxon>Oceanospirillales</taxon>
        <taxon>Alcanivoracaceae</taxon>
        <taxon>Isoalcanivorax</taxon>
    </lineage>
</organism>